<evidence type="ECO:0000259" key="1">
    <source>
        <dbReference type="Pfam" id="PF23343"/>
    </source>
</evidence>
<dbReference type="InterPro" id="IPR056906">
    <property type="entry name" value="ORF2/G2P_dom"/>
</dbReference>
<protein>
    <recommendedName>
        <fullName evidence="1">Replication-associated protein ORF2/G2P domain-containing protein</fullName>
    </recommendedName>
</protein>
<evidence type="ECO:0000313" key="3">
    <source>
        <dbReference type="Proteomes" id="UP000611762"/>
    </source>
</evidence>
<sequence length="293" mass="34542">MHVYDERTFIERGELVELHSKTPATVYINGNIVEIVTKRSDSNKLMFCRRQSRSQYFNSKTGECLTYKPYDKRIDSTDGIRKSLTTLRRIINLNFCGDDSELFLTLTYSDFMNDTIELYEDFNRFKTALRYYYSFEYVCIAEPQDTGSWHLHILLKQPDGKPLYIPKSLLDKLWPHGFTYVKRLPFVDNFGAYFYARLANADTLNPVDDGPVTKSEVKGSRLRFYPAHFRIYRCSRGIQRPKPVKMKYCEARKLVHDYEEVVGYSKKIIHQDISGEQTVLNVINYEQYKKPRC</sequence>
<evidence type="ECO:0000313" key="2">
    <source>
        <dbReference type="EMBL" id="MBC8540318.1"/>
    </source>
</evidence>
<name>A0A926HYE5_9FIRM</name>
<keyword evidence="3" id="KW-1185">Reference proteome</keyword>
<dbReference type="Pfam" id="PF23343">
    <property type="entry name" value="REP_ORF2-G2P"/>
    <property type="match status" value="1"/>
</dbReference>
<dbReference type="AlphaFoldDB" id="A0A926HYE5"/>
<reference evidence="2" key="1">
    <citation type="submission" date="2020-08" db="EMBL/GenBank/DDBJ databases">
        <title>Genome public.</title>
        <authorList>
            <person name="Liu C."/>
            <person name="Sun Q."/>
        </authorList>
    </citation>
    <scope>NUCLEOTIDE SEQUENCE</scope>
    <source>
        <strain evidence="2">H8</strain>
    </source>
</reference>
<gene>
    <name evidence="2" type="ORF">H8698_04940</name>
</gene>
<dbReference type="RefSeq" id="WP_249311425.1">
    <property type="nucleotide sequence ID" value="NZ_JACRSU010000001.1"/>
</dbReference>
<comment type="caution">
    <text evidence="2">The sequence shown here is derived from an EMBL/GenBank/DDBJ whole genome shotgun (WGS) entry which is preliminary data.</text>
</comment>
<accession>A0A926HYE5</accession>
<proteinExistence type="predicted"/>
<dbReference type="Proteomes" id="UP000611762">
    <property type="component" value="Unassembled WGS sequence"/>
</dbReference>
<dbReference type="EMBL" id="JACRSU010000001">
    <property type="protein sequence ID" value="MBC8540318.1"/>
    <property type="molecule type" value="Genomic_DNA"/>
</dbReference>
<organism evidence="2 3">
    <name type="scientific">Congzhengia minquanensis</name>
    <dbReference type="NCBI Taxonomy" id="2763657"/>
    <lineage>
        <taxon>Bacteria</taxon>
        <taxon>Bacillati</taxon>
        <taxon>Bacillota</taxon>
        <taxon>Clostridia</taxon>
        <taxon>Eubacteriales</taxon>
        <taxon>Oscillospiraceae</taxon>
        <taxon>Congzhengia</taxon>
    </lineage>
</organism>
<feature type="domain" description="Replication-associated protein ORF2/G2P" evidence="1">
    <location>
        <begin position="102"/>
        <end position="196"/>
    </location>
</feature>